<reference evidence="8 9" key="1">
    <citation type="submission" date="2015-12" db="EMBL/GenBank/DDBJ databases">
        <title>Draft genome sequence of Mesorhizobium sp. UFLA 01-765, a multitolerant efficient symbiont and plant-growth promoting strain isolated from Zn-mining soil using Leucaena leucocephala as a trap plant.</title>
        <authorList>
            <person name="Rangel W.M."/>
            <person name="Thijs S."/>
            <person name="Longatti S.M."/>
            <person name="Moreira F.M."/>
            <person name="Weyens N."/>
            <person name="Vangronsveld J."/>
            <person name="Van Hamme J.D."/>
            <person name="Bottos E.M."/>
            <person name="Rineau F."/>
        </authorList>
    </citation>
    <scope>NUCLEOTIDE SEQUENCE [LARGE SCALE GENOMIC DNA]</scope>
    <source>
        <strain evidence="8 9">UFLA 01-765</strain>
    </source>
</reference>
<dbReference type="Pfam" id="PF00072">
    <property type="entry name" value="Response_reg"/>
    <property type="match status" value="1"/>
</dbReference>
<dbReference type="InterPro" id="IPR058245">
    <property type="entry name" value="NreC/VraR/RcsB-like_REC"/>
</dbReference>
<sequence length="214" mass="23085">MTERPKIKILLIDNHPLVLDGLKAVLETFSHIEVAGTAGSAQLGLDIGGQVRPQVVLMDINMPKLSGIDAIELFRKELPDARIVMLSMHDSREYISSSVMHGAAGYILKDVSTDEIVSAVEIVAAGGTYFSSGVHDRLMDRRPHDVGDTLTPRERDTLGLIVSGRSNKEIAEVLGITPATAETHRKNLKKKVGIATTAGLIRYALDHGIGGKTE</sequence>
<name>A0A101KLS0_RHILI</name>
<accession>A0A101KLS0</accession>
<keyword evidence="2" id="KW-0805">Transcription regulation</keyword>
<evidence type="ECO:0000256" key="2">
    <source>
        <dbReference type="ARBA" id="ARBA00023015"/>
    </source>
</evidence>
<evidence type="ECO:0000256" key="4">
    <source>
        <dbReference type="ARBA" id="ARBA00023163"/>
    </source>
</evidence>
<feature type="domain" description="HTH luxR-type" evidence="6">
    <location>
        <begin position="143"/>
        <end position="208"/>
    </location>
</feature>
<evidence type="ECO:0000256" key="5">
    <source>
        <dbReference type="PROSITE-ProRule" id="PRU00169"/>
    </source>
</evidence>
<evidence type="ECO:0000256" key="1">
    <source>
        <dbReference type="ARBA" id="ARBA00022553"/>
    </source>
</evidence>
<dbReference type="InterPro" id="IPR001789">
    <property type="entry name" value="Sig_transdc_resp-reg_receiver"/>
</dbReference>
<dbReference type="EMBL" id="LPWA01000177">
    <property type="protein sequence ID" value="KUM23173.1"/>
    <property type="molecule type" value="Genomic_DNA"/>
</dbReference>
<dbReference type="SUPFAM" id="SSF46894">
    <property type="entry name" value="C-terminal effector domain of the bipartite response regulators"/>
    <property type="match status" value="1"/>
</dbReference>
<evidence type="ECO:0000256" key="3">
    <source>
        <dbReference type="ARBA" id="ARBA00023125"/>
    </source>
</evidence>
<dbReference type="AlphaFoldDB" id="A0A101KLS0"/>
<keyword evidence="3" id="KW-0238">DNA-binding</keyword>
<gene>
    <name evidence="8" type="ORF">AU467_34085</name>
</gene>
<dbReference type="GO" id="GO:0003677">
    <property type="term" value="F:DNA binding"/>
    <property type="evidence" value="ECO:0007669"/>
    <property type="project" value="UniProtKB-KW"/>
</dbReference>
<dbReference type="InterPro" id="IPR016032">
    <property type="entry name" value="Sig_transdc_resp-reg_C-effctor"/>
</dbReference>
<keyword evidence="4" id="KW-0804">Transcription</keyword>
<dbReference type="PANTHER" id="PTHR43214">
    <property type="entry name" value="TWO-COMPONENT RESPONSE REGULATOR"/>
    <property type="match status" value="1"/>
</dbReference>
<keyword evidence="1 5" id="KW-0597">Phosphoprotein</keyword>
<dbReference type="PRINTS" id="PR00038">
    <property type="entry name" value="HTHLUXR"/>
</dbReference>
<dbReference type="GO" id="GO:0000160">
    <property type="term" value="P:phosphorelay signal transduction system"/>
    <property type="evidence" value="ECO:0007669"/>
    <property type="project" value="InterPro"/>
</dbReference>
<evidence type="ECO:0000259" key="6">
    <source>
        <dbReference type="PROSITE" id="PS50043"/>
    </source>
</evidence>
<evidence type="ECO:0000313" key="8">
    <source>
        <dbReference type="EMBL" id="KUM23173.1"/>
    </source>
</evidence>
<dbReference type="OrthoDB" id="9782896at2"/>
<dbReference type="InterPro" id="IPR000792">
    <property type="entry name" value="Tscrpt_reg_LuxR_C"/>
</dbReference>
<comment type="caution">
    <text evidence="8">The sequence shown here is derived from an EMBL/GenBank/DDBJ whole genome shotgun (WGS) entry which is preliminary data.</text>
</comment>
<feature type="domain" description="Response regulatory" evidence="7">
    <location>
        <begin position="8"/>
        <end position="124"/>
    </location>
</feature>
<dbReference type="PROSITE" id="PS50043">
    <property type="entry name" value="HTH_LUXR_2"/>
    <property type="match status" value="1"/>
</dbReference>
<dbReference type="PROSITE" id="PS50110">
    <property type="entry name" value="RESPONSE_REGULATORY"/>
    <property type="match status" value="1"/>
</dbReference>
<feature type="modified residue" description="4-aspartylphosphate" evidence="5">
    <location>
        <position position="59"/>
    </location>
</feature>
<organism evidence="8 9">
    <name type="scientific">Rhizobium loti</name>
    <name type="common">Mesorhizobium loti</name>
    <dbReference type="NCBI Taxonomy" id="381"/>
    <lineage>
        <taxon>Bacteria</taxon>
        <taxon>Pseudomonadati</taxon>
        <taxon>Pseudomonadota</taxon>
        <taxon>Alphaproteobacteria</taxon>
        <taxon>Hyphomicrobiales</taxon>
        <taxon>Phyllobacteriaceae</taxon>
        <taxon>Mesorhizobium</taxon>
    </lineage>
</organism>
<dbReference type="Gene3D" id="3.40.50.2300">
    <property type="match status" value="1"/>
</dbReference>
<dbReference type="Proteomes" id="UP000053176">
    <property type="component" value="Unassembled WGS sequence"/>
</dbReference>
<dbReference type="PANTHER" id="PTHR43214:SF41">
    <property type="entry name" value="NITRATE_NITRITE RESPONSE REGULATOR PROTEIN NARP"/>
    <property type="match status" value="1"/>
</dbReference>
<dbReference type="CDD" id="cd06170">
    <property type="entry name" value="LuxR_C_like"/>
    <property type="match status" value="1"/>
</dbReference>
<dbReference type="InterPro" id="IPR011006">
    <property type="entry name" value="CheY-like_superfamily"/>
</dbReference>
<evidence type="ECO:0000313" key="9">
    <source>
        <dbReference type="Proteomes" id="UP000053176"/>
    </source>
</evidence>
<dbReference type="CDD" id="cd17535">
    <property type="entry name" value="REC_NarL-like"/>
    <property type="match status" value="1"/>
</dbReference>
<dbReference type="GO" id="GO:0006355">
    <property type="term" value="P:regulation of DNA-templated transcription"/>
    <property type="evidence" value="ECO:0007669"/>
    <property type="project" value="InterPro"/>
</dbReference>
<evidence type="ECO:0000259" key="7">
    <source>
        <dbReference type="PROSITE" id="PS50110"/>
    </source>
</evidence>
<dbReference type="SMART" id="SM00448">
    <property type="entry name" value="REC"/>
    <property type="match status" value="1"/>
</dbReference>
<dbReference type="InterPro" id="IPR039420">
    <property type="entry name" value="WalR-like"/>
</dbReference>
<dbReference type="Pfam" id="PF00196">
    <property type="entry name" value="GerE"/>
    <property type="match status" value="1"/>
</dbReference>
<proteinExistence type="predicted"/>
<protein>
    <submittedName>
        <fullName evidence="8">LuxR family transcriptional regulator</fullName>
    </submittedName>
</protein>
<dbReference type="SMART" id="SM00421">
    <property type="entry name" value="HTH_LUXR"/>
    <property type="match status" value="1"/>
</dbReference>
<dbReference type="SUPFAM" id="SSF52172">
    <property type="entry name" value="CheY-like"/>
    <property type="match status" value="1"/>
</dbReference>